<organism evidence="1">
    <name type="scientific">Ixodes ricinus</name>
    <name type="common">Common tick</name>
    <name type="synonym">Acarus ricinus</name>
    <dbReference type="NCBI Taxonomy" id="34613"/>
    <lineage>
        <taxon>Eukaryota</taxon>
        <taxon>Metazoa</taxon>
        <taxon>Ecdysozoa</taxon>
        <taxon>Arthropoda</taxon>
        <taxon>Chelicerata</taxon>
        <taxon>Arachnida</taxon>
        <taxon>Acari</taxon>
        <taxon>Parasitiformes</taxon>
        <taxon>Ixodida</taxon>
        <taxon>Ixodoidea</taxon>
        <taxon>Ixodidae</taxon>
        <taxon>Ixodinae</taxon>
        <taxon>Ixodes</taxon>
    </lineage>
</organism>
<dbReference type="PROSITE" id="PS51257">
    <property type="entry name" value="PROKAR_LIPOPROTEIN"/>
    <property type="match status" value="1"/>
</dbReference>
<sequence>MWYLCKSMKKTKYTIARCLCCSFMIASLLLSCLLQVQGCPHWQAGLQLLLCSDILLERNNFFPPLLALHAALVQ</sequence>
<name>A0A6B0U3A8_IXORI</name>
<proteinExistence type="predicted"/>
<reference evidence="1" key="1">
    <citation type="submission" date="2019-12" db="EMBL/GenBank/DDBJ databases">
        <title>An insight into the sialome of adult female Ixodes ricinus ticks feeding for 6 days.</title>
        <authorList>
            <person name="Perner J."/>
            <person name="Ribeiro J.M.C."/>
        </authorList>
    </citation>
    <scope>NUCLEOTIDE SEQUENCE</scope>
    <source>
        <strain evidence="1">Semi-engorged</strain>
        <tissue evidence="1">Salivary glands</tissue>
    </source>
</reference>
<dbReference type="EMBL" id="GIFC01001107">
    <property type="protein sequence ID" value="MXU83190.1"/>
    <property type="molecule type" value="Transcribed_RNA"/>
</dbReference>
<accession>A0A6B0U3A8</accession>
<dbReference type="AlphaFoldDB" id="A0A6B0U3A8"/>
<evidence type="ECO:0000313" key="1">
    <source>
        <dbReference type="EMBL" id="MXU83190.1"/>
    </source>
</evidence>
<protein>
    <submittedName>
        <fullName evidence="1">Putative secreted protein</fullName>
    </submittedName>
</protein>